<dbReference type="CDD" id="cd01045">
    <property type="entry name" value="Ferritin_like_AB"/>
    <property type="match status" value="1"/>
</dbReference>
<evidence type="ECO:0000313" key="2">
    <source>
        <dbReference type="EMBL" id="TWH82309.1"/>
    </source>
</evidence>
<dbReference type="PANTHER" id="PTHR33531">
    <property type="entry name" value="RUBRERYTHRIN SUBFAMILY"/>
    <property type="match status" value="1"/>
</dbReference>
<feature type="domain" description="Rubrerythrin diiron-binding" evidence="1">
    <location>
        <begin position="8"/>
        <end position="146"/>
    </location>
</feature>
<proteinExistence type="predicted"/>
<keyword evidence="3" id="KW-1185">Reference proteome</keyword>
<evidence type="ECO:0000313" key="3">
    <source>
        <dbReference type="Proteomes" id="UP000315343"/>
    </source>
</evidence>
<sequence length="165" mass="18907">MYKEELAIISQAVLNEVEGFEFYKMASERASSDGTREAFKELANEEMKHAEYLRKLWTQLSGGGEIKIEDILGSGVVIPSPEIYRWDKVDKNDASVAMSVFGIGMQMEQSSIDFYEKAKEKVQSQASKDLFDILSGWERVHLLQFSEQYGILKEDWWAEQGFAPF</sequence>
<reference evidence="2 3" key="1">
    <citation type="submission" date="2019-07" db="EMBL/GenBank/DDBJ databases">
        <title>Genomic Encyclopedia of Type Strains, Phase I: the one thousand microbial genomes (KMG-I) project.</title>
        <authorList>
            <person name="Kyrpides N."/>
        </authorList>
    </citation>
    <scope>NUCLEOTIDE SEQUENCE [LARGE SCALE GENOMIC DNA]</scope>
    <source>
        <strain evidence="2 3">DSM 13558</strain>
    </source>
</reference>
<dbReference type="EMBL" id="VLKH01000002">
    <property type="protein sequence ID" value="TWH82309.1"/>
    <property type="molecule type" value="Genomic_DNA"/>
</dbReference>
<dbReference type="AlphaFoldDB" id="A0A562JGM4"/>
<dbReference type="PANTHER" id="PTHR33531:SF7">
    <property type="entry name" value="HYPOTHETICAL MEMBRANE PROTEIN, CONSERVED"/>
    <property type="match status" value="1"/>
</dbReference>
<dbReference type="InterPro" id="IPR012347">
    <property type="entry name" value="Ferritin-like"/>
</dbReference>
<dbReference type="GO" id="GO:0016491">
    <property type="term" value="F:oxidoreductase activity"/>
    <property type="evidence" value="ECO:0007669"/>
    <property type="project" value="InterPro"/>
</dbReference>
<dbReference type="Pfam" id="PF02915">
    <property type="entry name" value="Rubrerythrin"/>
    <property type="match status" value="1"/>
</dbReference>
<dbReference type="InterPro" id="IPR009078">
    <property type="entry name" value="Ferritin-like_SF"/>
</dbReference>
<gene>
    <name evidence="2" type="ORF">LY60_00607</name>
</gene>
<evidence type="ECO:0000259" key="1">
    <source>
        <dbReference type="Pfam" id="PF02915"/>
    </source>
</evidence>
<accession>A0A562JGM4</accession>
<protein>
    <submittedName>
        <fullName evidence="2">Rubrerythrin</fullName>
    </submittedName>
</protein>
<name>A0A562JGM4_9FIRM</name>
<dbReference type="Gene3D" id="1.20.1260.10">
    <property type="match status" value="1"/>
</dbReference>
<dbReference type="InterPro" id="IPR003251">
    <property type="entry name" value="Rr_diiron-bd_dom"/>
</dbReference>
<dbReference type="Proteomes" id="UP000315343">
    <property type="component" value="Unassembled WGS sequence"/>
</dbReference>
<comment type="caution">
    <text evidence="2">The sequence shown here is derived from an EMBL/GenBank/DDBJ whole genome shotgun (WGS) entry which is preliminary data.</text>
</comment>
<dbReference type="SUPFAM" id="SSF47240">
    <property type="entry name" value="Ferritin-like"/>
    <property type="match status" value="1"/>
</dbReference>
<dbReference type="GO" id="GO:0046872">
    <property type="term" value="F:metal ion binding"/>
    <property type="evidence" value="ECO:0007669"/>
    <property type="project" value="InterPro"/>
</dbReference>
<dbReference type="OrthoDB" id="271558at2"/>
<dbReference type="RefSeq" id="WP_145079801.1">
    <property type="nucleotide sequence ID" value="NZ_JAYFNS010000006.1"/>
</dbReference>
<organism evidence="2 3">
    <name type="scientific">Sedimentibacter saalensis</name>
    <dbReference type="NCBI Taxonomy" id="130788"/>
    <lineage>
        <taxon>Bacteria</taxon>
        <taxon>Bacillati</taxon>
        <taxon>Bacillota</taxon>
        <taxon>Tissierellia</taxon>
        <taxon>Sedimentibacter</taxon>
    </lineage>
</organism>